<evidence type="ECO:0000256" key="1">
    <source>
        <dbReference type="SAM" id="Phobius"/>
    </source>
</evidence>
<keyword evidence="1" id="KW-0812">Transmembrane</keyword>
<accession>A0A1M6PU14</accession>
<dbReference type="EMBL" id="FRAW01000001">
    <property type="protein sequence ID" value="SHK11459.1"/>
    <property type="molecule type" value="Genomic_DNA"/>
</dbReference>
<dbReference type="AlphaFoldDB" id="A0A1M6PU14"/>
<reference evidence="3" key="1">
    <citation type="submission" date="2016-11" db="EMBL/GenBank/DDBJ databases">
        <authorList>
            <person name="Varghese N."/>
            <person name="Submissions S."/>
        </authorList>
    </citation>
    <scope>NUCLEOTIDE SEQUENCE [LARGE SCALE GENOMIC DNA]</scope>
    <source>
        <strain evidence="3">UWOS</strain>
    </source>
</reference>
<organism evidence="2 3">
    <name type="scientific">Fibrobacter intestinalis</name>
    <dbReference type="NCBI Taxonomy" id="28122"/>
    <lineage>
        <taxon>Bacteria</taxon>
        <taxon>Pseudomonadati</taxon>
        <taxon>Fibrobacterota</taxon>
        <taxon>Fibrobacteria</taxon>
        <taxon>Fibrobacterales</taxon>
        <taxon>Fibrobacteraceae</taxon>
        <taxon>Fibrobacter</taxon>
    </lineage>
</organism>
<proteinExistence type="predicted"/>
<dbReference type="RefSeq" id="WP_073301739.1">
    <property type="nucleotide sequence ID" value="NZ_FRAW01000001.1"/>
</dbReference>
<feature type="transmembrane region" description="Helical" evidence="1">
    <location>
        <begin position="21"/>
        <end position="39"/>
    </location>
</feature>
<evidence type="ECO:0000313" key="3">
    <source>
        <dbReference type="Proteomes" id="UP000184275"/>
    </source>
</evidence>
<evidence type="ECO:0008006" key="4">
    <source>
        <dbReference type="Google" id="ProtNLM"/>
    </source>
</evidence>
<keyword evidence="1" id="KW-0472">Membrane</keyword>
<evidence type="ECO:0000313" key="2">
    <source>
        <dbReference type="EMBL" id="SHK11459.1"/>
    </source>
</evidence>
<dbReference type="Proteomes" id="UP000184275">
    <property type="component" value="Unassembled WGS sequence"/>
</dbReference>
<keyword evidence="3" id="KW-1185">Reference proteome</keyword>
<feature type="transmembrane region" description="Helical" evidence="1">
    <location>
        <begin position="242"/>
        <end position="259"/>
    </location>
</feature>
<name>A0A1M6PU14_9BACT</name>
<keyword evidence="1" id="KW-1133">Transmembrane helix</keyword>
<protein>
    <recommendedName>
        <fullName evidence="4">Four helix bundle sensory module for signal transduction</fullName>
    </recommendedName>
</protein>
<gene>
    <name evidence="2" type="ORF">SAMN05720469_101116</name>
</gene>
<sequence>MQGNRIHSLGEILKSRINAPLVWGILLLTLALTVLFYYSQKQQMDVYVRYLDTLSDYKFFSGRVMQKMERVRVASEGNSEELMSSLRGLREIAVSVYAASENDRSIVWMPPEREFSEFENSVLVWIASIKRYVPERASWLDSAMNLVATLNRWNLEIAEPLVKNLDSARLGFAILPDSAWKGKLPDSLWLRYESILLWNAKIAELWNRVAGDRVLVQCDNLAQSFKIQSLKNREIKFWTQQVFYLISIVLLLFTLFFAVRSRK</sequence>